<sequence length="412" mass="46737">MSRLHGLRLYTPSFTVPHKKKSSGVRSGERAGSKFVGPVDRTQGANRVSSTLSRPYTTGFLLVGHSKRWGVQTKEILITRSDKGGQTVILETAEYINKMNNILADRNTFELISETDKVAICNQYKKDLRSLQRNNTITADELKDFLSNINSDAYIYGLPKLHKPAAPLAKFIANLLIPLLKDNPPKTTITSTPKFISEISGTPYRPNHSMVSFDVVNLYPSLPHQLVMECTKNFLSDHNITSNIYTKIIKLIDICLHINIFSFNSNYYKQTKGSPMGSPLSSPLAEIVMQQIDRQITGHFPTEIQIWSRYIDDIFCLCHTETIDSILTKLKDFHKEIDFTPEKETNGTLPFLDIFITRQSQKFNTTVVGESKLKEWPVLWVWLYMKDLPSLLLIHLPCSIILMATDLPVSPM</sequence>
<reference evidence="3 4" key="1">
    <citation type="submission" date="2022-01" db="EMBL/GenBank/DDBJ databases">
        <title>A chromosomal length assembly of Cordylochernes scorpioides.</title>
        <authorList>
            <person name="Zeh D."/>
            <person name="Zeh J."/>
        </authorList>
    </citation>
    <scope>NUCLEOTIDE SEQUENCE [LARGE SCALE GENOMIC DNA]</scope>
    <source>
        <strain evidence="3">IN4F17</strain>
        <tissue evidence="3">Whole Body</tissue>
    </source>
</reference>
<evidence type="ECO:0000256" key="1">
    <source>
        <dbReference type="SAM" id="MobiDB-lite"/>
    </source>
</evidence>
<dbReference type="EMBL" id="CP092871">
    <property type="protein sequence ID" value="UYV72416.1"/>
    <property type="molecule type" value="Genomic_DNA"/>
</dbReference>
<organism evidence="3 4">
    <name type="scientific">Cordylochernes scorpioides</name>
    <dbReference type="NCBI Taxonomy" id="51811"/>
    <lineage>
        <taxon>Eukaryota</taxon>
        <taxon>Metazoa</taxon>
        <taxon>Ecdysozoa</taxon>
        <taxon>Arthropoda</taxon>
        <taxon>Chelicerata</taxon>
        <taxon>Arachnida</taxon>
        <taxon>Pseudoscorpiones</taxon>
        <taxon>Cheliferoidea</taxon>
        <taxon>Chernetidae</taxon>
        <taxon>Cordylochernes</taxon>
    </lineage>
</organism>
<keyword evidence="4" id="KW-1185">Reference proteome</keyword>
<proteinExistence type="predicted"/>
<gene>
    <name evidence="3" type="ORF">LAZ67_9003038</name>
</gene>
<dbReference type="PANTHER" id="PTHR21301:SF10">
    <property type="entry name" value="REVERSE TRANSCRIPTASE DOMAIN-CONTAINING PROTEIN"/>
    <property type="match status" value="1"/>
</dbReference>
<name>A0ABY6KU74_9ARAC</name>
<accession>A0ABY6KU74</accession>
<evidence type="ECO:0000313" key="3">
    <source>
        <dbReference type="EMBL" id="UYV72416.1"/>
    </source>
</evidence>
<dbReference type="PROSITE" id="PS50878">
    <property type="entry name" value="RT_POL"/>
    <property type="match status" value="1"/>
</dbReference>
<feature type="region of interest" description="Disordered" evidence="1">
    <location>
        <begin position="15"/>
        <end position="40"/>
    </location>
</feature>
<dbReference type="Pfam" id="PF00078">
    <property type="entry name" value="RVT_1"/>
    <property type="match status" value="1"/>
</dbReference>
<evidence type="ECO:0000313" key="4">
    <source>
        <dbReference type="Proteomes" id="UP001235939"/>
    </source>
</evidence>
<feature type="domain" description="Reverse transcriptase" evidence="2">
    <location>
        <begin position="83"/>
        <end position="385"/>
    </location>
</feature>
<protein>
    <recommendedName>
        <fullName evidence="2">Reverse transcriptase domain-containing protein</fullName>
    </recommendedName>
</protein>
<dbReference type="Proteomes" id="UP001235939">
    <property type="component" value="Chromosome 09"/>
</dbReference>
<dbReference type="PANTHER" id="PTHR21301">
    <property type="entry name" value="REVERSE TRANSCRIPTASE"/>
    <property type="match status" value="1"/>
</dbReference>
<evidence type="ECO:0000259" key="2">
    <source>
        <dbReference type="PROSITE" id="PS50878"/>
    </source>
</evidence>
<dbReference type="InterPro" id="IPR000477">
    <property type="entry name" value="RT_dom"/>
</dbReference>
<dbReference type="InterPro" id="IPR043502">
    <property type="entry name" value="DNA/RNA_pol_sf"/>
</dbReference>
<dbReference type="SUPFAM" id="SSF56672">
    <property type="entry name" value="DNA/RNA polymerases"/>
    <property type="match status" value="1"/>
</dbReference>